<evidence type="ECO:0000256" key="4">
    <source>
        <dbReference type="ARBA" id="ARBA00022840"/>
    </source>
</evidence>
<dbReference type="GO" id="GO:0005524">
    <property type="term" value="F:ATP binding"/>
    <property type="evidence" value="ECO:0007669"/>
    <property type="project" value="UniProtKB-UniRule"/>
</dbReference>
<dbReference type="PANTHER" id="PTHR11070:SF2">
    <property type="entry name" value="ATP-DEPENDENT DNA HELICASE SRS2"/>
    <property type="match status" value="1"/>
</dbReference>
<dbReference type="InterPro" id="IPR013986">
    <property type="entry name" value="DExx_box_DNA_helicase_dom_sf"/>
</dbReference>
<keyword evidence="9" id="KW-1185">Reference proteome</keyword>
<dbReference type="InterPro" id="IPR027417">
    <property type="entry name" value="P-loop_NTPase"/>
</dbReference>
<evidence type="ECO:0000256" key="3">
    <source>
        <dbReference type="ARBA" id="ARBA00022806"/>
    </source>
</evidence>
<dbReference type="Gene3D" id="3.40.50.300">
    <property type="entry name" value="P-loop containing nucleotide triphosphate hydrolases"/>
    <property type="match status" value="1"/>
</dbReference>
<accession>A0A9X3WJ74</accession>
<gene>
    <name evidence="8" type="ORF">NC661_03005</name>
</gene>
<evidence type="ECO:0000313" key="8">
    <source>
        <dbReference type="EMBL" id="MDC3419331.1"/>
    </source>
</evidence>
<feature type="binding site" evidence="6">
    <location>
        <begin position="41"/>
        <end position="48"/>
    </location>
    <ligand>
        <name>ATP</name>
        <dbReference type="ChEBI" id="CHEBI:30616"/>
    </ligand>
</feature>
<evidence type="ECO:0000256" key="2">
    <source>
        <dbReference type="ARBA" id="ARBA00022801"/>
    </source>
</evidence>
<proteinExistence type="predicted"/>
<dbReference type="EMBL" id="JAMQJZ010000002">
    <property type="protein sequence ID" value="MDC3419331.1"/>
    <property type="molecule type" value="Genomic_DNA"/>
</dbReference>
<evidence type="ECO:0000256" key="6">
    <source>
        <dbReference type="PROSITE-ProRule" id="PRU00560"/>
    </source>
</evidence>
<keyword evidence="5" id="KW-0238">DNA-binding</keyword>
<dbReference type="PANTHER" id="PTHR11070">
    <property type="entry name" value="UVRD / RECB / PCRA DNA HELICASE FAMILY MEMBER"/>
    <property type="match status" value="1"/>
</dbReference>
<dbReference type="Pfam" id="PF00580">
    <property type="entry name" value="UvrD-helicase"/>
    <property type="match status" value="1"/>
</dbReference>
<sequence>MYEITDEEIKWAEEILLPSGLSFDVQRRNVIKCLSSKDIIACPGSGKTTTLLAKLLILERKLPLDHNQGICVLTHTNVAIDELKNKIGNRNSRLFSYPNNFSTIQSFVNKYLAIPAYQYFFKKEIHIIDNEYYKEEFYKEFNRIFKGYRDNIIKKAAYSPVHTLLRLDYHEDNLILMWGTKPLEQVYRKGTPTYRFLSALKNRVLQRGILTFQEAFALAEEYIKTFPEIKTIISGRFKYLFIDEMQDTSSRQQQVIQSIFDFNKVVTQFYGDRNQAIYEENSSVEVNNFVQGEPLSIENSLRFSQSIANSIKNICVSPQDLKGNGTIRELKPTIIKFNKENIHRVLSTFGELIVNNNLVQEGNHTFKAVGRVTHNNDGEKIVIPSYWPYFNKREKSPLEKATTFNAYINHLNKLNSTFAKDYRETFIKCFINFLRHLNIKNDSRYFTGKSLIDYLDNKLQKGFSDIEKLMTDWTLKLNSGINIEADLKSFLSNEFLSHFEVTVSKENLSNYFTPNLEVPNDEQESVANVQKQSDYLYVSENGENILINIDTIHGVKGETHTATLYLETFAYVYEFDQGKIIDYLKGNHTKPKKRQEQILKLAYVGMSRPSHLLCVAIREEALEGHELDLIDLGWDIVDVQAQKKEIKPEEQTIVLQS</sequence>
<name>A0A9X3WJ74_9BACI</name>
<dbReference type="Proteomes" id="UP001145072">
    <property type="component" value="Unassembled WGS sequence"/>
</dbReference>
<dbReference type="AlphaFoldDB" id="A0A9X3WJ74"/>
<reference evidence="8" key="1">
    <citation type="submission" date="2022-06" db="EMBL/GenBank/DDBJ databases">
        <title>Aquibacillus sp. a new bacterium isolated from soil saline samples.</title>
        <authorList>
            <person name="Galisteo C."/>
            <person name="De La Haba R."/>
            <person name="Sanchez-Porro C."/>
            <person name="Ventosa A."/>
        </authorList>
    </citation>
    <scope>NUCLEOTIDE SEQUENCE</scope>
    <source>
        <strain evidence="8">JCM 12387</strain>
    </source>
</reference>
<dbReference type="Gene3D" id="1.10.10.160">
    <property type="match status" value="1"/>
</dbReference>
<keyword evidence="1 6" id="KW-0547">Nucleotide-binding</keyword>
<dbReference type="InterPro" id="IPR000212">
    <property type="entry name" value="DNA_helicase_UvrD/REP"/>
</dbReference>
<dbReference type="SUPFAM" id="SSF52540">
    <property type="entry name" value="P-loop containing nucleoside triphosphate hydrolases"/>
    <property type="match status" value="1"/>
</dbReference>
<dbReference type="GO" id="GO:0016787">
    <property type="term" value="F:hydrolase activity"/>
    <property type="evidence" value="ECO:0007669"/>
    <property type="project" value="UniProtKB-UniRule"/>
</dbReference>
<dbReference type="GO" id="GO:0000725">
    <property type="term" value="P:recombinational repair"/>
    <property type="evidence" value="ECO:0007669"/>
    <property type="project" value="TreeGrafter"/>
</dbReference>
<keyword evidence="3 6" id="KW-0347">Helicase</keyword>
<dbReference type="GO" id="GO:0003677">
    <property type="term" value="F:DNA binding"/>
    <property type="evidence" value="ECO:0007669"/>
    <property type="project" value="UniProtKB-KW"/>
</dbReference>
<evidence type="ECO:0000259" key="7">
    <source>
        <dbReference type="PROSITE" id="PS51198"/>
    </source>
</evidence>
<keyword evidence="2 6" id="KW-0378">Hydrolase</keyword>
<evidence type="ECO:0000256" key="5">
    <source>
        <dbReference type="ARBA" id="ARBA00023125"/>
    </source>
</evidence>
<dbReference type="PROSITE" id="PS51198">
    <property type="entry name" value="UVRD_HELICASE_ATP_BIND"/>
    <property type="match status" value="1"/>
</dbReference>
<comment type="caution">
    <text evidence="8">The sequence shown here is derived from an EMBL/GenBank/DDBJ whole genome shotgun (WGS) entry which is preliminary data.</text>
</comment>
<evidence type="ECO:0000256" key="1">
    <source>
        <dbReference type="ARBA" id="ARBA00022741"/>
    </source>
</evidence>
<dbReference type="GO" id="GO:0043138">
    <property type="term" value="F:3'-5' DNA helicase activity"/>
    <property type="evidence" value="ECO:0007669"/>
    <property type="project" value="TreeGrafter"/>
</dbReference>
<evidence type="ECO:0000313" key="9">
    <source>
        <dbReference type="Proteomes" id="UP001145072"/>
    </source>
</evidence>
<feature type="domain" description="UvrD-like helicase ATP-binding" evidence="7">
    <location>
        <begin position="20"/>
        <end position="310"/>
    </location>
</feature>
<dbReference type="InterPro" id="IPR014016">
    <property type="entry name" value="UvrD-like_ATP-bd"/>
</dbReference>
<dbReference type="RefSeq" id="WP_259870301.1">
    <property type="nucleotide sequence ID" value="NZ_JAMQJZ010000002.1"/>
</dbReference>
<protein>
    <submittedName>
        <fullName evidence="8">UvrD-helicase domain-containing protein</fullName>
    </submittedName>
</protein>
<organism evidence="8 9">
    <name type="scientific">Aquibacillus koreensis</name>
    <dbReference type="NCBI Taxonomy" id="279446"/>
    <lineage>
        <taxon>Bacteria</taxon>
        <taxon>Bacillati</taxon>
        <taxon>Bacillota</taxon>
        <taxon>Bacilli</taxon>
        <taxon>Bacillales</taxon>
        <taxon>Bacillaceae</taxon>
        <taxon>Aquibacillus</taxon>
    </lineage>
</organism>
<keyword evidence="4 6" id="KW-0067">ATP-binding</keyword>